<reference evidence="1" key="1">
    <citation type="submission" date="2018-12" db="EMBL/GenBank/DDBJ databases">
        <authorList>
            <person name="Sun L."/>
            <person name="Chen Z."/>
        </authorList>
    </citation>
    <scope>NUCLEOTIDE SEQUENCE [LARGE SCALE GENOMIC DNA]</scope>
    <source>
        <strain evidence="1">3-2-2</strain>
    </source>
</reference>
<protein>
    <submittedName>
        <fullName evidence="1">Uncharacterized protein</fullName>
    </submittedName>
</protein>
<evidence type="ECO:0000313" key="1">
    <source>
        <dbReference type="EMBL" id="RST74220.1"/>
    </source>
</evidence>
<name>A0A429XZL6_9BACI</name>
<comment type="caution">
    <text evidence="1">The sequence shown here is derived from an EMBL/GenBank/DDBJ whole genome shotgun (WGS) entry which is preliminary data.</text>
</comment>
<proteinExistence type="predicted"/>
<gene>
    <name evidence="1" type="ORF">D4T97_011130</name>
</gene>
<sequence length="67" mass="7812">MQITNHNKAVIKAFTSLKGGPDHSEIEEWVNNWNYVNRYGLRVGWGQRSSTIPEYYRVLRVASGRFL</sequence>
<dbReference type="RefSeq" id="WP_126050663.1">
    <property type="nucleotide sequence ID" value="NZ_QYTV02000004.1"/>
</dbReference>
<organism evidence="1 2">
    <name type="scientific">Siminovitchia acidinfaciens</name>
    <dbReference type="NCBI Taxonomy" id="2321395"/>
    <lineage>
        <taxon>Bacteria</taxon>
        <taxon>Bacillati</taxon>
        <taxon>Bacillota</taxon>
        <taxon>Bacilli</taxon>
        <taxon>Bacillales</taxon>
        <taxon>Bacillaceae</taxon>
        <taxon>Siminovitchia</taxon>
    </lineage>
</organism>
<dbReference type="EMBL" id="QYTV02000004">
    <property type="protein sequence ID" value="RST74220.1"/>
    <property type="molecule type" value="Genomic_DNA"/>
</dbReference>
<evidence type="ECO:0000313" key="2">
    <source>
        <dbReference type="Proteomes" id="UP000287156"/>
    </source>
</evidence>
<keyword evidence="2" id="KW-1185">Reference proteome</keyword>
<accession>A0A429XZL6</accession>
<dbReference type="Proteomes" id="UP000287156">
    <property type="component" value="Unassembled WGS sequence"/>
</dbReference>
<dbReference type="AlphaFoldDB" id="A0A429XZL6"/>